<accession>A0ABM3QGG4</accession>
<dbReference type="GeneID" id="130459242"/>
<dbReference type="RefSeq" id="XP_056682451.1">
    <property type="nucleotide sequence ID" value="XM_056826473.1"/>
</dbReference>
<reference evidence="6" key="1">
    <citation type="journal article" date="2021" name="Nat. Commun.">
        <title>Genomic analyses provide insights into spinach domestication and the genetic basis of agronomic traits.</title>
        <authorList>
            <person name="Cai X."/>
            <person name="Sun X."/>
            <person name="Xu C."/>
            <person name="Sun H."/>
            <person name="Wang X."/>
            <person name="Ge C."/>
            <person name="Zhang Z."/>
            <person name="Wang Q."/>
            <person name="Fei Z."/>
            <person name="Jiao C."/>
            <person name="Wang Q."/>
        </authorList>
    </citation>
    <scope>NUCLEOTIDE SEQUENCE [LARGE SCALE GENOMIC DNA]</scope>
    <source>
        <strain evidence="6">cv. Varoflay</strain>
    </source>
</reference>
<evidence type="ECO:0000313" key="7">
    <source>
        <dbReference type="RefSeq" id="XP_056682451.1"/>
    </source>
</evidence>
<proteinExistence type="inferred from homology"/>
<gene>
    <name evidence="7" type="primary">LOC130459242</name>
</gene>
<evidence type="ECO:0000313" key="6">
    <source>
        <dbReference type="Proteomes" id="UP000813463"/>
    </source>
</evidence>
<feature type="domain" description="Ubiquitin-like protease family profile" evidence="5">
    <location>
        <begin position="172"/>
        <end position="348"/>
    </location>
</feature>
<dbReference type="PANTHER" id="PTHR33018">
    <property type="entry name" value="OS10G0338966 PROTEIN-RELATED"/>
    <property type="match status" value="1"/>
</dbReference>
<dbReference type="Pfam" id="PF02902">
    <property type="entry name" value="Peptidase_C48"/>
    <property type="match status" value="1"/>
</dbReference>
<evidence type="ECO:0000256" key="4">
    <source>
        <dbReference type="SAM" id="MobiDB-lite"/>
    </source>
</evidence>
<organism evidence="6 7">
    <name type="scientific">Spinacia oleracea</name>
    <name type="common">Spinach</name>
    <dbReference type="NCBI Taxonomy" id="3562"/>
    <lineage>
        <taxon>Eukaryota</taxon>
        <taxon>Viridiplantae</taxon>
        <taxon>Streptophyta</taxon>
        <taxon>Embryophyta</taxon>
        <taxon>Tracheophyta</taxon>
        <taxon>Spermatophyta</taxon>
        <taxon>Magnoliopsida</taxon>
        <taxon>eudicotyledons</taxon>
        <taxon>Gunneridae</taxon>
        <taxon>Pentapetalae</taxon>
        <taxon>Caryophyllales</taxon>
        <taxon>Chenopodiaceae</taxon>
        <taxon>Chenopodioideae</taxon>
        <taxon>Anserineae</taxon>
        <taxon>Spinacia</taxon>
    </lineage>
</organism>
<dbReference type="Gene3D" id="3.40.395.10">
    <property type="entry name" value="Adenoviral Proteinase, Chain A"/>
    <property type="match status" value="1"/>
</dbReference>
<dbReference type="InterPro" id="IPR058352">
    <property type="entry name" value="DUF8039"/>
</dbReference>
<evidence type="ECO:0000256" key="2">
    <source>
        <dbReference type="ARBA" id="ARBA00022670"/>
    </source>
</evidence>
<dbReference type="InterPro" id="IPR003653">
    <property type="entry name" value="Peptidase_C48_C"/>
</dbReference>
<dbReference type="Proteomes" id="UP000813463">
    <property type="component" value="Chromosome 4"/>
</dbReference>
<keyword evidence="6" id="KW-1185">Reference proteome</keyword>
<dbReference type="PANTHER" id="PTHR33018:SF34">
    <property type="entry name" value="OS02G0472350 PROTEIN"/>
    <property type="match status" value="1"/>
</dbReference>
<feature type="region of interest" description="Disordered" evidence="4">
    <location>
        <begin position="84"/>
        <end position="130"/>
    </location>
</feature>
<keyword evidence="2" id="KW-0645">Protease</keyword>
<feature type="compositionally biased region" description="Basic residues" evidence="4">
    <location>
        <begin position="88"/>
        <end position="97"/>
    </location>
</feature>
<comment type="similarity">
    <text evidence="1">Belongs to the peptidase C48 family.</text>
</comment>
<reference evidence="7" key="2">
    <citation type="submission" date="2025-08" db="UniProtKB">
        <authorList>
            <consortium name="RefSeq"/>
        </authorList>
    </citation>
    <scope>IDENTIFICATION</scope>
    <source>
        <tissue evidence="7">Leaf</tissue>
    </source>
</reference>
<dbReference type="InterPro" id="IPR038765">
    <property type="entry name" value="Papain-like_cys_pep_sf"/>
</dbReference>
<evidence type="ECO:0000256" key="3">
    <source>
        <dbReference type="ARBA" id="ARBA00022801"/>
    </source>
</evidence>
<name>A0ABM3QGG4_SPIOL</name>
<evidence type="ECO:0000256" key="1">
    <source>
        <dbReference type="ARBA" id="ARBA00005234"/>
    </source>
</evidence>
<dbReference type="Pfam" id="PF26133">
    <property type="entry name" value="DUF8039"/>
    <property type="match status" value="1"/>
</dbReference>
<protein>
    <submittedName>
        <fullName evidence="7">Uncharacterized protein isoform X1</fullName>
    </submittedName>
</protein>
<sequence length="396" mass="45454">MDEYNGNLVVVADGHVEPWPNDLVHHTKMMETHYKVGVDKPYSEFGEIDLPVPTPDRLTKLGKTEGSYLQWPKDLVLFDDEEMVTPPPKKKAKPHHGKGSEKGSTKGSCVLKKGSGSKNKDTSKSDNPIGSKVDGLRVECELLSYMMSNMPKLSSALSLPASIFSYKKDTLTSVKSRDISEFLTKDFAGIKVLQVYMMYLYHEYIFPLKLSHINFLCPDAISCAAMKKNRLSVIDYIKDAFLNERKKDVQSKFLLAPYHEGNHWVLIVLDLVLGLAYVFDSATPPPPGTRKLEGFNFIQMAYRIYWTNLENDKRKIKSQKLRFIQMKCAQQVDAVDSGYYVMKYMHDVVTVYNEYKDNLSEGYVQREMPYSDEELEETREQWAKYFKDNYLMDAGE</sequence>
<evidence type="ECO:0000259" key="5">
    <source>
        <dbReference type="PROSITE" id="PS50600"/>
    </source>
</evidence>
<keyword evidence="3" id="KW-0378">Hydrolase</keyword>
<dbReference type="SUPFAM" id="SSF54001">
    <property type="entry name" value="Cysteine proteinases"/>
    <property type="match status" value="1"/>
</dbReference>
<dbReference type="PROSITE" id="PS50600">
    <property type="entry name" value="ULP_PROTEASE"/>
    <property type="match status" value="1"/>
</dbReference>